<organism evidence="4 5">
    <name type="scientific">Halomonas koreensis</name>
    <dbReference type="NCBI Taxonomy" id="245385"/>
    <lineage>
        <taxon>Bacteria</taxon>
        <taxon>Pseudomonadati</taxon>
        <taxon>Pseudomonadota</taxon>
        <taxon>Gammaproteobacteria</taxon>
        <taxon>Oceanospirillales</taxon>
        <taxon>Halomonadaceae</taxon>
        <taxon>Halomonas</taxon>
    </lineage>
</organism>
<dbReference type="SMART" id="SM00065">
    <property type="entry name" value="GAF"/>
    <property type="match status" value="1"/>
</dbReference>
<comment type="catalytic activity">
    <reaction evidence="2">
        <text>2 GTP = 3',3'-c-di-GMP + 2 diphosphate</text>
        <dbReference type="Rhea" id="RHEA:24898"/>
        <dbReference type="ChEBI" id="CHEBI:33019"/>
        <dbReference type="ChEBI" id="CHEBI:37565"/>
        <dbReference type="ChEBI" id="CHEBI:58805"/>
        <dbReference type="EC" id="2.7.7.65"/>
    </reaction>
</comment>
<evidence type="ECO:0000256" key="1">
    <source>
        <dbReference type="ARBA" id="ARBA00012528"/>
    </source>
</evidence>
<sequence length="504" mass="56527">MAGNAGHRAAQGAVASWEADYLAALALGGRALMEADNWAEGVDRLLAEIGRVTGASRVWVFQLLEFQEQAVIQDYVFEWAASPAYRQLRQRRFRFFRSGFGDPAYRRLVEARRNGERHDICVPSMPEGPLRRHLESQGIRSMATVPLFVHGEWWGTLGIDDCERAISWAGPGLDLLSAAGQLIAAALYRHQLCSRSRQLELFHQVADCGVWEVALNNGRVWCSRALKVQLGYPATYPRIPLRRMLARLHGDDRRRLWQEVRDCLAGRRRQCRLDVRLVRGGQTAWYEILADLRQDASGRPLTIAGILVDIRRRKQDEERARVAAESDALTETLNRRGLRHWLEARAEAAPVHLVLLDVDHFKAINDRHGHPAGDELLSLLTRRLRHELREGDGLARLGGEEFAVLVERRDDAQVMALAERLRRVVVDAPFHFRLPGQGAALCVEASVSLGVARLPDTGESLARREALALARADEALYAAKQAGRNRVHSHAGVSDSPAMEATRR</sequence>
<dbReference type="CDD" id="cd01949">
    <property type="entry name" value="GGDEF"/>
    <property type="match status" value="1"/>
</dbReference>
<evidence type="ECO:0000256" key="2">
    <source>
        <dbReference type="ARBA" id="ARBA00034247"/>
    </source>
</evidence>
<dbReference type="PANTHER" id="PTHR45138:SF9">
    <property type="entry name" value="DIGUANYLATE CYCLASE DGCM-RELATED"/>
    <property type="match status" value="1"/>
</dbReference>
<dbReference type="SUPFAM" id="SSF55073">
    <property type="entry name" value="Nucleotide cyclase"/>
    <property type="match status" value="1"/>
</dbReference>
<dbReference type="SUPFAM" id="SSF55785">
    <property type="entry name" value="PYP-like sensor domain (PAS domain)"/>
    <property type="match status" value="1"/>
</dbReference>
<dbReference type="Gene3D" id="3.30.450.40">
    <property type="match status" value="1"/>
</dbReference>
<reference evidence="4 5" key="1">
    <citation type="submission" date="2023-04" db="EMBL/GenBank/DDBJ databases">
        <title>A long-awaited taxogenomic arrangement of the family Halomonadaceae.</title>
        <authorList>
            <person name="De La Haba R."/>
            <person name="Chuvochina M."/>
            <person name="Wittouck S."/>
            <person name="Arahal D.R."/>
            <person name="Sanchez-Porro C."/>
            <person name="Hugenholtz P."/>
            <person name="Ventosa A."/>
        </authorList>
    </citation>
    <scope>NUCLEOTIDE SEQUENCE [LARGE SCALE GENOMIC DNA]</scope>
    <source>
        <strain evidence="4 5">DSM 23530</strain>
    </source>
</reference>
<dbReference type="InterPro" id="IPR029016">
    <property type="entry name" value="GAF-like_dom_sf"/>
</dbReference>
<dbReference type="RefSeq" id="WP_309652701.1">
    <property type="nucleotide sequence ID" value="NZ_JARWAK010000007.1"/>
</dbReference>
<dbReference type="Gene3D" id="3.30.70.270">
    <property type="match status" value="1"/>
</dbReference>
<dbReference type="InterPro" id="IPR003018">
    <property type="entry name" value="GAF"/>
</dbReference>
<protein>
    <recommendedName>
        <fullName evidence="1">diguanylate cyclase</fullName>
        <ecNumber evidence="1">2.7.7.65</ecNumber>
    </recommendedName>
</protein>
<dbReference type="Gene3D" id="3.30.450.20">
    <property type="entry name" value="PAS domain"/>
    <property type="match status" value="1"/>
</dbReference>
<gene>
    <name evidence="4" type="ORF">QC818_09945</name>
</gene>
<dbReference type="InterPro" id="IPR050469">
    <property type="entry name" value="Diguanylate_Cyclase"/>
</dbReference>
<comment type="caution">
    <text evidence="4">The sequence shown here is derived from an EMBL/GenBank/DDBJ whole genome shotgun (WGS) entry which is preliminary data.</text>
</comment>
<dbReference type="Proteomes" id="UP001264519">
    <property type="component" value="Unassembled WGS sequence"/>
</dbReference>
<dbReference type="EC" id="2.7.7.65" evidence="1"/>
<dbReference type="InterPro" id="IPR043128">
    <property type="entry name" value="Rev_trsase/Diguanyl_cyclase"/>
</dbReference>
<feature type="domain" description="GGDEF" evidence="3">
    <location>
        <begin position="349"/>
        <end position="492"/>
    </location>
</feature>
<dbReference type="InterPro" id="IPR029787">
    <property type="entry name" value="Nucleotide_cyclase"/>
</dbReference>
<evidence type="ECO:0000259" key="3">
    <source>
        <dbReference type="PROSITE" id="PS50887"/>
    </source>
</evidence>
<dbReference type="PANTHER" id="PTHR45138">
    <property type="entry name" value="REGULATORY COMPONENTS OF SENSORY TRANSDUCTION SYSTEM"/>
    <property type="match status" value="1"/>
</dbReference>
<evidence type="ECO:0000313" key="4">
    <source>
        <dbReference type="EMBL" id="MDR5867108.1"/>
    </source>
</evidence>
<dbReference type="PROSITE" id="PS50887">
    <property type="entry name" value="GGDEF"/>
    <property type="match status" value="1"/>
</dbReference>
<proteinExistence type="predicted"/>
<dbReference type="Pfam" id="PF01590">
    <property type="entry name" value="GAF"/>
    <property type="match status" value="1"/>
</dbReference>
<dbReference type="NCBIfam" id="TIGR00254">
    <property type="entry name" value="GGDEF"/>
    <property type="match status" value="1"/>
</dbReference>
<evidence type="ECO:0000313" key="5">
    <source>
        <dbReference type="Proteomes" id="UP001264519"/>
    </source>
</evidence>
<dbReference type="InterPro" id="IPR035965">
    <property type="entry name" value="PAS-like_dom_sf"/>
</dbReference>
<dbReference type="EMBL" id="JARWAK010000007">
    <property type="protein sequence ID" value="MDR5867108.1"/>
    <property type="molecule type" value="Genomic_DNA"/>
</dbReference>
<dbReference type="SUPFAM" id="SSF55781">
    <property type="entry name" value="GAF domain-like"/>
    <property type="match status" value="1"/>
</dbReference>
<name>A0ABU1G3H2_9GAMM</name>
<dbReference type="SMART" id="SM00267">
    <property type="entry name" value="GGDEF"/>
    <property type="match status" value="1"/>
</dbReference>
<keyword evidence="4" id="KW-0548">Nucleotidyltransferase</keyword>
<dbReference type="Pfam" id="PF00990">
    <property type="entry name" value="GGDEF"/>
    <property type="match status" value="1"/>
</dbReference>
<dbReference type="InterPro" id="IPR000160">
    <property type="entry name" value="GGDEF_dom"/>
</dbReference>
<keyword evidence="5" id="KW-1185">Reference proteome</keyword>
<accession>A0ABU1G3H2</accession>
<keyword evidence="4" id="KW-0808">Transferase</keyword>
<dbReference type="GO" id="GO:0052621">
    <property type="term" value="F:diguanylate cyclase activity"/>
    <property type="evidence" value="ECO:0007669"/>
    <property type="project" value="UniProtKB-EC"/>
</dbReference>